<keyword evidence="3" id="KW-0804">Transcription</keyword>
<dbReference type="GO" id="GO:0006357">
    <property type="term" value="P:regulation of transcription by RNA polymerase II"/>
    <property type="evidence" value="ECO:0007669"/>
    <property type="project" value="TreeGrafter"/>
</dbReference>
<comment type="caution">
    <text evidence="7">The sequence shown here is derived from an EMBL/GenBank/DDBJ whole genome shotgun (WGS) entry which is preliminary data.</text>
</comment>
<dbReference type="Gene3D" id="3.90.520.10">
    <property type="entry name" value="SMAD MH1 domain"/>
    <property type="match status" value="1"/>
</dbReference>
<evidence type="ECO:0000256" key="3">
    <source>
        <dbReference type="ARBA" id="ARBA00023163"/>
    </source>
</evidence>
<dbReference type="PANTHER" id="PTHR13703:SF54">
    <property type="entry name" value="MOTHERS AGAINST DECAPENTAPLEGIC HOMOLOG"/>
    <property type="match status" value="1"/>
</dbReference>
<dbReference type="EMBL" id="JAPTSV010000005">
    <property type="protein sequence ID" value="KAJ1527780.1"/>
    <property type="molecule type" value="Genomic_DNA"/>
</dbReference>
<dbReference type="SUPFAM" id="SSF56366">
    <property type="entry name" value="SMAD MH1 domain"/>
    <property type="match status" value="1"/>
</dbReference>
<proteinExistence type="predicted"/>
<comment type="subcellular location">
    <subcellularLocation>
        <location evidence="1">Nucleus</location>
    </subcellularLocation>
</comment>
<evidence type="ECO:0000256" key="5">
    <source>
        <dbReference type="SAM" id="MobiDB-lite"/>
    </source>
</evidence>
<dbReference type="SMART" id="SM00523">
    <property type="entry name" value="DWA"/>
    <property type="match status" value="1"/>
</dbReference>
<dbReference type="Pfam" id="PF03165">
    <property type="entry name" value="MH1"/>
    <property type="match status" value="1"/>
</dbReference>
<evidence type="ECO:0000256" key="4">
    <source>
        <dbReference type="ARBA" id="ARBA00023242"/>
    </source>
</evidence>
<dbReference type="InterPro" id="IPR003619">
    <property type="entry name" value="MAD_homology1_Dwarfin-type"/>
</dbReference>
<keyword evidence="4" id="KW-0539">Nucleus</keyword>
<feature type="compositionally biased region" description="Low complexity" evidence="5">
    <location>
        <begin position="30"/>
        <end position="41"/>
    </location>
</feature>
<dbReference type="PROSITE" id="PS51075">
    <property type="entry name" value="MH1"/>
    <property type="match status" value="1"/>
</dbReference>
<dbReference type="InterPro" id="IPR013019">
    <property type="entry name" value="MAD_homology_MH1"/>
</dbReference>
<name>A0AAV7XPP0_9NEOP</name>
<dbReference type="GO" id="GO:0071144">
    <property type="term" value="C:heteromeric SMAD protein complex"/>
    <property type="evidence" value="ECO:0007669"/>
    <property type="project" value="TreeGrafter"/>
</dbReference>
<dbReference type="InterPro" id="IPR036578">
    <property type="entry name" value="SMAD_MH1_sf"/>
</dbReference>
<feature type="region of interest" description="Disordered" evidence="5">
    <location>
        <begin position="30"/>
        <end position="51"/>
    </location>
</feature>
<gene>
    <name evidence="7" type="ORF">ONE63_007733</name>
</gene>
<dbReference type="InterPro" id="IPR013790">
    <property type="entry name" value="Dwarfin"/>
</dbReference>
<dbReference type="GO" id="GO:0070411">
    <property type="term" value="F:I-SMAD binding"/>
    <property type="evidence" value="ECO:0007669"/>
    <property type="project" value="TreeGrafter"/>
</dbReference>
<feature type="domain" description="MH1" evidence="6">
    <location>
        <begin position="8"/>
        <end position="151"/>
    </location>
</feature>
<dbReference type="GO" id="GO:0140416">
    <property type="term" value="F:transcription regulator inhibitor activity"/>
    <property type="evidence" value="ECO:0007669"/>
    <property type="project" value="TreeGrafter"/>
</dbReference>
<keyword evidence="8" id="KW-1185">Reference proteome</keyword>
<evidence type="ECO:0000259" key="6">
    <source>
        <dbReference type="PROSITE" id="PS51075"/>
    </source>
</evidence>
<keyword evidence="2" id="KW-0805">Transcription regulation</keyword>
<reference evidence="7" key="1">
    <citation type="submission" date="2022-12" db="EMBL/GenBank/DDBJ databases">
        <title>Chromosome-level genome assembly of the bean flower thrips Megalurothrips usitatus.</title>
        <authorList>
            <person name="Ma L."/>
            <person name="Liu Q."/>
            <person name="Li H."/>
            <person name="Cai W."/>
        </authorList>
    </citation>
    <scope>NUCLEOTIDE SEQUENCE</scope>
    <source>
        <strain evidence="7">Cailab_2022a</strain>
    </source>
</reference>
<evidence type="ECO:0000313" key="8">
    <source>
        <dbReference type="Proteomes" id="UP001075354"/>
    </source>
</evidence>
<dbReference type="GO" id="GO:0060395">
    <property type="term" value="P:SMAD protein signal transduction"/>
    <property type="evidence" value="ECO:0007669"/>
    <property type="project" value="TreeGrafter"/>
</dbReference>
<organism evidence="7 8">
    <name type="scientific">Megalurothrips usitatus</name>
    <name type="common">bean blossom thrips</name>
    <dbReference type="NCBI Taxonomy" id="439358"/>
    <lineage>
        <taxon>Eukaryota</taxon>
        <taxon>Metazoa</taxon>
        <taxon>Ecdysozoa</taxon>
        <taxon>Arthropoda</taxon>
        <taxon>Hexapoda</taxon>
        <taxon>Insecta</taxon>
        <taxon>Pterygota</taxon>
        <taxon>Neoptera</taxon>
        <taxon>Paraneoptera</taxon>
        <taxon>Thysanoptera</taxon>
        <taxon>Terebrantia</taxon>
        <taxon>Thripoidea</taxon>
        <taxon>Thripidae</taxon>
        <taxon>Megalurothrips</taxon>
    </lineage>
</organism>
<accession>A0AAV7XPP0</accession>
<sequence length="180" mass="19140">MFRNRRNTLAKRLWNARVLQREHGAAAGAAGAVGTAGAGPNPAAPGPPSQQAALRNTFLKRLKDPQLETLLQAVESRGASLTSCVVLDRDPDQQHQPHLLCCQIWRWPELQQGSELRPLPMCSVASGGSGVGNSVCCNPYHWSRLCKPEELGPGRAVSAVSAALSAASPARWAPHLTASP</sequence>
<evidence type="ECO:0000313" key="7">
    <source>
        <dbReference type="EMBL" id="KAJ1527780.1"/>
    </source>
</evidence>
<dbReference type="GO" id="GO:0030154">
    <property type="term" value="P:cell differentiation"/>
    <property type="evidence" value="ECO:0007669"/>
    <property type="project" value="TreeGrafter"/>
</dbReference>
<dbReference type="PANTHER" id="PTHR13703">
    <property type="entry name" value="SMAD"/>
    <property type="match status" value="1"/>
</dbReference>
<evidence type="ECO:0000256" key="1">
    <source>
        <dbReference type="ARBA" id="ARBA00004123"/>
    </source>
</evidence>
<dbReference type="CDD" id="cd10489">
    <property type="entry name" value="MH1_SMAD_6_7"/>
    <property type="match status" value="1"/>
</dbReference>
<dbReference type="GO" id="GO:0009653">
    <property type="term" value="P:anatomical structure morphogenesis"/>
    <property type="evidence" value="ECO:0007669"/>
    <property type="project" value="TreeGrafter"/>
</dbReference>
<dbReference type="Proteomes" id="UP001075354">
    <property type="component" value="Chromosome 5"/>
</dbReference>
<dbReference type="AlphaFoldDB" id="A0AAV7XPP0"/>
<evidence type="ECO:0000256" key="2">
    <source>
        <dbReference type="ARBA" id="ARBA00023015"/>
    </source>
</evidence>
<protein>
    <recommendedName>
        <fullName evidence="6">MH1 domain-containing protein</fullName>
    </recommendedName>
</protein>